<proteinExistence type="predicted"/>
<reference evidence="2" key="1">
    <citation type="submission" date="2019-11" db="EMBL/GenBank/DDBJ databases">
        <authorList>
            <person name="Feng L."/>
        </authorList>
    </citation>
    <scope>NUCLEOTIDE SEQUENCE</scope>
    <source>
        <strain evidence="2">AundefinedLFYP135</strain>
    </source>
</reference>
<evidence type="ECO:0000256" key="1">
    <source>
        <dbReference type="SAM" id="MobiDB-lite"/>
    </source>
</evidence>
<organism evidence="2">
    <name type="scientific">uncultured Anaerotruncus sp</name>
    <dbReference type="NCBI Taxonomy" id="905011"/>
    <lineage>
        <taxon>Bacteria</taxon>
        <taxon>Bacillati</taxon>
        <taxon>Bacillota</taxon>
        <taxon>Clostridia</taxon>
        <taxon>Eubacteriales</taxon>
        <taxon>Oscillospiraceae</taxon>
        <taxon>Anaerotruncus</taxon>
        <taxon>environmental samples</taxon>
    </lineage>
</organism>
<protein>
    <submittedName>
        <fullName evidence="2">Uncharacterized protein</fullName>
    </submittedName>
</protein>
<dbReference type="AlphaFoldDB" id="A0A6N2TX73"/>
<accession>A0A6N2TX73</accession>
<sequence>MTGLERALARNKEAAGLTPPHRENLPAAEAVSPDPPAVAQMPNLPQEGEPVADWKPAEMEAFPASPLWEDEDNLLHRMAKLQEREALRFPFGRDF</sequence>
<evidence type="ECO:0000313" key="2">
    <source>
        <dbReference type="EMBL" id="VYT09619.1"/>
    </source>
</evidence>
<dbReference type="EMBL" id="CACRSL010000003">
    <property type="protein sequence ID" value="VYT09619.1"/>
    <property type="molecule type" value="Genomic_DNA"/>
</dbReference>
<gene>
    <name evidence="2" type="ORF">AULFYP135_01624</name>
</gene>
<name>A0A6N2TX73_9FIRM</name>
<feature type="region of interest" description="Disordered" evidence="1">
    <location>
        <begin position="1"/>
        <end position="55"/>
    </location>
</feature>